<dbReference type="EMBL" id="CAJNNW010030997">
    <property type="protein sequence ID" value="CAE8705548.1"/>
    <property type="molecule type" value="Genomic_DNA"/>
</dbReference>
<proteinExistence type="predicted"/>
<name>A0A813KIP8_POLGL</name>
<evidence type="ECO:0000313" key="1">
    <source>
        <dbReference type="EMBL" id="CAE8705548.1"/>
    </source>
</evidence>
<comment type="caution">
    <text evidence="1">The sequence shown here is derived from an EMBL/GenBank/DDBJ whole genome shotgun (WGS) entry which is preliminary data.</text>
</comment>
<evidence type="ECO:0000313" key="2">
    <source>
        <dbReference type="Proteomes" id="UP000626109"/>
    </source>
</evidence>
<sequence>MSRIQRLDCCQCVVIRGFGMNGSHRHLQPLGLVAPASARRWCYYGTCPEDFVPQQFSTQHVDMDICELSLLSCSTLACCIHEPQPLLGRPPRKWCTRMRPGTMFAAVYMLHVALPSP</sequence>
<gene>
    <name evidence="1" type="ORF">PGLA2088_LOCUS33747</name>
</gene>
<reference evidence="1" key="1">
    <citation type="submission" date="2021-02" db="EMBL/GenBank/DDBJ databases">
        <authorList>
            <person name="Dougan E. K."/>
            <person name="Rhodes N."/>
            <person name="Thang M."/>
            <person name="Chan C."/>
        </authorList>
    </citation>
    <scope>NUCLEOTIDE SEQUENCE</scope>
</reference>
<protein>
    <submittedName>
        <fullName evidence="1">Uncharacterized protein</fullName>
    </submittedName>
</protein>
<organism evidence="1 2">
    <name type="scientific">Polarella glacialis</name>
    <name type="common">Dinoflagellate</name>
    <dbReference type="NCBI Taxonomy" id="89957"/>
    <lineage>
        <taxon>Eukaryota</taxon>
        <taxon>Sar</taxon>
        <taxon>Alveolata</taxon>
        <taxon>Dinophyceae</taxon>
        <taxon>Suessiales</taxon>
        <taxon>Suessiaceae</taxon>
        <taxon>Polarella</taxon>
    </lineage>
</organism>
<dbReference type="AlphaFoldDB" id="A0A813KIP8"/>
<accession>A0A813KIP8</accession>
<dbReference type="Proteomes" id="UP000626109">
    <property type="component" value="Unassembled WGS sequence"/>
</dbReference>